<gene>
    <name evidence="1" type="ORF">ASZ90_005635</name>
</gene>
<evidence type="ECO:0000313" key="1">
    <source>
        <dbReference type="EMBL" id="KUG24523.1"/>
    </source>
</evidence>
<protein>
    <submittedName>
        <fullName evidence="1">Uncharacterized protein</fullName>
    </submittedName>
</protein>
<proteinExistence type="predicted"/>
<name>A0A0W8FUG9_9ZZZZ</name>
<reference evidence="1" key="1">
    <citation type="journal article" date="2015" name="Proc. Natl. Acad. Sci. U.S.A.">
        <title>Networks of energetic and metabolic interactions define dynamics in microbial communities.</title>
        <authorList>
            <person name="Embree M."/>
            <person name="Liu J.K."/>
            <person name="Al-Bassam M.M."/>
            <person name="Zengler K."/>
        </authorList>
    </citation>
    <scope>NUCLEOTIDE SEQUENCE</scope>
</reference>
<comment type="caution">
    <text evidence="1">The sequence shown here is derived from an EMBL/GenBank/DDBJ whole genome shotgun (WGS) entry which is preliminary data.</text>
</comment>
<dbReference type="AlphaFoldDB" id="A0A0W8FUG9"/>
<sequence length="49" mass="5558">MEGFYLWEISLTNDADRFIVLPSKNKLFNSEQFTNGKSSEYSRAAPTPG</sequence>
<accession>A0A0W8FUG9</accession>
<organism evidence="1">
    <name type="scientific">hydrocarbon metagenome</name>
    <dbReference type="NCBI Taxonomy" id="938273"/>
    <lineage>
        <taxon>unclassified sequences</taxon>
        <taxon>metagenomes</taxon>
        <taxon>ecological metagenomes</taxon>
    </lineage>
</organism>
<dbReference type="EMBL" id="LNQE01000844">
    <property type="protein sequence ID" value="KUG24523.1"/>
    <property type="molecule type" value="Genomic_DNA"/>
</dbReference>